<evidence type="ECO:0008006" key="3">
    <source>
        <dbReference type="Google" id="ProtNLM"/>
    </source>
</evidence>
<protein>
    <recommendedName>
        <fullName evidence="3">EF-hand domain-containing protein</fullName>
    </recommendedName>
</protein>
<organism evidence="1 2">
    <name type="scientific">Symbiodinium microadriaticum</name>
    <name type="common">Dinoflagellate</name>
    <name type="synonym">Zooxanthella microadriatica</name>
    <dbReference type="NCBI Taxonomy" id="2951"/>
    <lineage>
        <taxon>Eukaryota</taxon>
        <taxon>Sar</taxon>
        <taxon>Alveolata</taxon>
        <taxon>Dinophyceae</taxon>
        <taxon>Suessiales</taxon>
        <taxon>Symbiodiniaceae</taxon>
        <taxon>Symbiodinium</taxon>
    </lineage>
</organism>
<name>A0A1Q9DHL6_SYMMI</name>
<comment type="caution">
    <text evidence="1">The sequence shown here is derived from an EMBL/GenBank/DDBJ whole genome shotgun (WGS) entry which is preliminary data.</text>
</comment>
<evidence type="ECO:0000313" key="2">
    <source>
        <dbReference type="Proteomes" id="UP000186817"/>
    </source>
</evidence>
<keyword evidence="2" id="KW-1185">Reference proteome</keyword>
<evidence type="ECO:0000313" key="1">
    <source>
        <dbReference type="EMBL" id="OLP94672.1"/>
    </source>
</evidence>
<dbReference type="Proteomes" id="UP000186817">
    <property type="component" value="Unassembled WGS sequence"/>
</dbReference>
<reference evidence="1 2" key="1">
    <citation type="submission" date="2016-02" db="EMBL/GenBank/DDBJ databases">
        <title>Genome analysis of coral dinoflagellate symbionts highlights evolutionary adaptations to a symbiotic lifestyle.</title>
        <authorList>
            <person name="Aranda M."/>
            <person name="Li Y."/>
            <person name="Liew Y.J."/>
            <person name="Baumgarten S."/>
            <person name="Simakov O."/>
            <person name="Wilson M."/>
            <person name="Piel J."/>
            <person name="Ashoor H."/>
            <person name="Bougouffa S."/>
            <person name="Bajic V.B."/>
            <person name="Ryu T."/>
            <person name="Ravasi T."/>
            <person name="Bayer T."/>
            <person name="Micklem G."/>
            <person name="Kim H."/>
            <person name="Bhak J."/>
            <person name="Lajeunesse T.C."/>
            <person name="Voolstra C.R."/>
        </authorList>
    </citation>
    <scope>NUCLEOTIDE SEQUENCE [LARGE SCALE GENOMIC DNA]</scope>
    <source>
        <strain evidence="1 2">CCMP2467</strain>
    </source>
</reference>
<dbReference type="EMBL" id="LSRX01000533">
    <property type="protein sequence ID" value="OLP94672.1"/>
    <property type="molecule type" value="Genomic_DNA"/>
</dbReference>
<dbReference type="AlphaFoldDB" id="A0A1Q9DHL6"/>
<gene>
    <name evidence="1" type="ORF">AK812_SmicGene23290</name>
</gene>
<accession>A0A1Q9DHL6</accession>
<sequence>MQTLPQDVVQRPPAVAWEHFDPDITGQITAAKLRECCTFSGMMLAKEAASASVMCKLCVMMLWKQVGSYLTRLQLHVDVTDWTSAI</sequence>
<proteinExistence type="predicted"/>